<dbReference type="AlphaFoldDB" id="A0AAN6F3F7"/>
<name>A0AAN6F3F7_EXODE</name>
<dbReference type="Gene3D" id="1.25.40.20">
    <property type="entry name" value="Ankyrin repeat-containing domain"/>
    <property type="match status" value="1"/>
</dbReference>
<reference evidence="1" key="1">
    <citation type="submission" date="2023-01" db="EMBL/GenBank/DDBJ databases">
        <title>Exophiala dermititidis isolated from Cystic Fibrosis Patient.</title>
        <authorList>
            <person name="Kurbessoian T."/>
            <person name="Crocker A."/>
            <person name="Murante D."/>
            <person name="Hogan D.A."/>
            <person name="Stajich J.E."/>
        </authorList>
    </citation>
    <scope>NUCLEOTIDE SEQUENCE</scope>
    <source>
        <strain evidence="1">Ex8</strain>
    </source>
</reference>
<dbReference type="EMBL" id="JAJGCB010000001">
    <property type="protein sequence ID" value="KAJ8995291.1"/>
    <property type="molecule type" value="Genomic_DNA"/>
</dbReference>
<dbReference type="InterPro" id="IPR036770">
    <property type="entry name" value="Ankyrin_rpt-contain_sf"/>
</dbReference>
<sequence>MASSSRRRHLLACAATTGAEPSYFQGNALLASFTDPATGDSALHRAAAARNVSFINAIPTSFGTVVMPSTARLLWVLYTHQNHAGDTALHAAARAGSLPGVTGVYPVFHGDSPMSEPHE</sequence>
<organism evidence="1 2">
    <name type="scientific">Exophiala dermatitidis</name>
    <name type="common">Black yeast-like fungus</name>
    <name type="synonym">Wangiella dermatitidis</name>
    <dbReference type="NCBI Taxonomy" id="5970"/>
    <lineage>
        <taxon>Eukaryota</taxon>
        <taxon>Fungi</taxon>
        <taxon>Dikarya</taxon>
        <taxon>Ascomycota</taxon>
        <taxon>Pezizomycotina</taxon>
        <taxon>Eurotiomycetes</taxon>
        <taxon>Chaetothyriomycetidae</taxon>
        <taxon>Chaetothyriales</taxon>
        <taxon>Herpotrichiellaceae</taxon>
        <taxon>Exophiala</taxon>
    </lineage>
</organism>
<comment type="caution">
    <text evidence="1">The sequence shown here is derived from an EMBL/GenBank/DDBJ whole genome shotgun (WGS) entry which is preliminary data.</text>
</comment>
<dbReference type="Proteomes" id="UP001161757">
    <property type="component" value="Unassembled WGS sequence"/>
</dbReference>
<evidence type="ECO:0000313" key="1">
    <source>
        <dbReference type="EMBL" id="KAJ8995291.1"/>
    </source>
</evidence>
<gene>
    <name evidence="1" type="ORF">HRR80_000069</name>
</gene>
<protein>
    <submittedName>
        <fullName evidence="1">Uncharacterized protein</fullName>
    </submittedName>
</protein>
<proteinExistence type="predicted"/>
<evidence type="ECO:0000313" key="2">
    <source>
        <dbReference type="Proteomes" id="UP001161757"/>
    </source>
</evidence>
<accession>A0AAN6F3F7</accession>